<keyword evidence="3" id="KW-0106">Calcium</keyword>
<dbReference type="SUPFAM" id="SSF141072">
    <property type="entry name" value="CalX-like"/>
    <property type="match status" value="1"/>
</dbReference>
<dbReference type="Gene3D" id="2.60.40.2030">
    <property type="match status" value="1"/>
</dbReference>
<keyword evidence="1" id="KW-0732">Signal</keyword>
<dbReference type="Pfam" id="PF03160">
    <property type="entry name" value="Calx-beta"/>
    <property type="match status" value="1"/>
</dbReference>
<protein>
    <submittedName>
        <fullName evidence="6">Uncharacterized protein</fullName>
    </submittedName>
</protein>
<dbReference type="EMBL" id="UOFJ01000629">
    <property type="protein sequence ID" value="VAW71859.1"/>
    <property type="molecule type" value="Genomic_DNA"/>
</dbReference>
<dbReference type="PROSITE" id="PS51257">
    <property type="entry name" value="PROKAR_LIPOPROTEIN"/>
    <property type="match status" value="1"/>
</dbReference>
<evidence type="ECO:0000256" key="1">
    <source>
        <dbReference type="ARBA" id="ARBA00022729"/>
    </source>
</evidence>
<keyword evidence="2" id="KW-0677">Repeat</keyword>
<organism evidence="6">
    <name type="scientific">hydrothermal vent metagenome</name>
    <dbReference type="NCBI Taxonomy" id="652676"/>
    <lineage>
        <taxon>unclassified sequences</taxon>
        <taxon>metagenomes</taxon>
        <taxon>ecological metagenomes</taxon>
    </lineage>
</organism>
<evidence type="ECO:0000313" key="6">
    <source>
        <dbReference type="EMBL" id="VAW71859.1"/>
    </source>
</evidence>
<dbReference type="InterPro" id="IPR011460">
    <property type="entry name" value="Lcl_C"/>
</dbReference>
<evidence type="ECO:0000256" key="2">
    <source>
        <dbReference type="ARBA" id="ARBA00022737"/>
    </source>
</evidence>
<name>A0A3B0YCE0_9ZZZZ</name>
<evidence type="ECO:0000256" key="3">
    <source>
        <dbReference type="ARBA" id="ARBA00022837"/>
    </source>
</evidence>
<dbReference type="AlphaFoldDB" id="A0A3B0YCE0"/>
<evidence type="ECO:0000259" key="5">
    <source>
        <dbReference type="Pfam" id="PF07603"/>
    </source>
</evidence>
<reference evidence="6" key="1">
    <citation type="submission" date="2018-06" db="EMBL/GenBank/DDBJ databases">
        <authorList>
            <person name="Zhirakovskaya E."/>
        </authorList>
    </citation>
    <scope>NUCLEOTIDE SEQUENCE</scope>
</reference>
<dbReference type="InterPro" id="IPR003644">
    <property type="entry name" value="Calx_beta"/>
</dbReference>
<dbReference type="Pfam" id="PF07603">
    <property type="entry name" value="Lcl_C"/>
    <property type="match status" value="1"/>
</dbReference>
<gene>
    <name evidence="6" type="ORF">MNBD_GAMMA10-1295</name>
</gene>
<dbReference type="GO" id="GO:0016020">
    <property type="term" value="C:membrane"/>
    <property type="evidence" value="ECO:0007669"/>
    <property type="project" value="InterPro"/>
</dbReference>
<feature type="domain" description="Lcl C-terminal" evidence="5">
    <location>
        <begin position="373"/>
        <end position="541"/>
    </location>
</feature>
<sequence length="547" mass="58767">MGHLIRHTRQLLKLVIFLGIASLVACDSQSDESQYAFISASVEGTNTGAPATKTIVNRQGKNHLPPEVTRIEFNITDSQGVNSTAVLNIGPETQTINFRVFANRDLVIRVDVYSGDTLSFQGESPVAALRPGQTFPFSIEADPVGEQPAPIPILNLDQNAVSVFEGDDFVNGFVNRNLTFTVSLSELANGNVTADFTVSDGTASRDNSDYLTVNGTLTIPAGSLSANFDIEVGADRRAELDETLNIVLSNVSANATLGTTTTIGTIIEDDFPGRLNDTGMTLCANEGVANLNNNNLVCADTGSTATTDGLDTAVDMEKDVTVVPAGQDAHFGRDASVNNPADGLDGFNFSKLTQSGDPLQDQTQDYATQQWDCVKDNYTSLVWEVKRIDGNLRDRFNQYTWFNSTGINDGGFAGLADPGNSTFCTDITDSGNCDTEKYIAAVNDIPATTEAPRGLCARNNWRLPTAGELLSIINHGFTKNTDYFPNTPLLDEGLARFWTSASVVEPVLLVEQTPGTDAWTVSRNGDISTGPKNGVQFVRLVADDIFE</sequence>
<evidence type="ECO:0000259" key="4">
    <source>
        <dbReference type="Pfam" id="PF03160"/>
    </source>
</evidence>
<proteinExistence type="predicted"/>
<dbReference type="GO" id="GO:0007154">
    <property type="term" value="P:cell communication"/>
    <property type="evidence" value="ECO:0007669"/>
    <property type="project" value="InterPro"/>
</dbReference>
<accession>A0A3B0YCE0</accession>
<dbReference type="InterPro" id="IPR038081">
    <property type="entry name" value="CalX-like_sf"/>
</dbReference>
<feature type="domain" description="Calx-beta" evidence="4">
    <location>
        <begin position="178"/>
        <end position="268"/>
    </location>
</feature>